<protein>
    <submittedName>
        <fullName evidence="1">DUF1320 domain-containing protein</fullName>
    </submittedName>
</protein>
<sequence>MLPDLYATVDDMVQRFGADEICMSDPSLDMPRGAIDEARINQALADASDLINSYVQRRYEIPLAPVLPVVTRMCCLLARHDLALGAERAPSEQIKEGRQTAMAWLAAVAAGKATLDATVKNEDSGVWSRFQSRTPTVFRGRMW</sequence>
<dbReference type="InterPro" id="IPR009752">
    <property type="entry name" value="Phage_Mu_GpJ"/>
</dbReference>
<dbReference type="Pfam" id="PF07030">
    <property type="entry name" value="Phage_Mu_Gp36"/>
    <property type="match status" value="1"/>
</dbReference>
<keyword evidence="2" id="KW-1185">Reference proteome</keyword>
<proteinExistence type="predicted"/>
<dbReference type="Proteomes" id="UP000318709">
    <property type="component" value="Chromosome"/>
</dbReference>
<accession>A0A4Y6U9D3</accession>
<evidence type="ECO:0000313" key="1">
    <source>
        <dbReference type="EMBL" id="QDH13814.1"/>
    </source>
</evidence>
<dbReference type="EMBL" id="CP038231">
    <property type="protein sequence ID" value="QDH13814.1"/>
    <property type="molecule type" value="Genomic_DNA"/>
</dbReference>
<dbReference type="KEGG" id="swf:E3E12_06030"/>
<gene>
    <name evidence="1" type="ORF">E3E12_06030</name>
</gene>
<dbReference type="OrthoDB" id="9812088at2"/>
<organism evidence="1 2">
    <name type="scientific">Formicincola oecophyllae</name>
    <dbReference type="NCBI Taxonomy" id="2558361"/>
    <lineage>
        <taxon>Bacteria</taxon>
        <taxon>Pseudomonadati</taxon>
        <taxon>Pseudomonadota</taxon>
        <taxon>Alphaproteobacteria</taxon>
        <taxon>Acetobacterales</taxon>
        <taxon>Acetobacteraceae</taxon>
        <taxon>Formicincola</taxon>
    </lineage>
</organism>
<evidence type="ECO:0000313" key="2">
    <source>
        <dbReference type="Proteomes" id="UP000318709"/>
    </source>
</evidence>
<name>A0A4Y6U9D3_9PROT</name>
<dbReference type="AlphaFoldDB" id="A0A4Y6U9D3"/>
<reference evidence="1 2" key="1">
    <citation type="submission" date="2019-03" db="EMBL/GenBank/DDBJ databases">
        <title>The complete genome sequence of Swingsia_sp. F3b2 LMG30590(T).</title>
        <authorList>
            <person name="Chua K.-O."/>
            <person name="Chan K.-G."/>
            <person name="See-Too W.-S."/>
        </authorList>
    </citation>
    <scope>NUCLEOTIDE SEQUENCE [LARGE SCALE GENOMIC DNA]</scope>
    <source>
        <strain evidence="1 2">F3b2</strain>
    </source>
</reference>
<dbReference type="RefSeq" id="WP_141443522.1">
    <property type="nucleotide sequence ID" value="NZ_CP038231.1"/>
</dbReference>